<dbReference type="Gene3D" id="3.30.565.10">
    <property type="entry name" value="Histidine kinase-like ATPase, C-terminal domain"/>
    <property type="match status" value="1"/>
</dbReference>
<comment type="subcellular location">
    <subcellularLocation>
        <location evidence="2">Cell membrane</location>
        <topology evidence="2">Multi-pass membrane protein</topology>
    </subcellularLocation>
</comment>
<evidence type="ECO:0000313" key="17">
    <source>
        <dbReference type="EMBL" id="MBC5629035.1"/>
    </source>
</evidence>
<dbReference type="PROSITE" id="PS50885">
    <property type="entry name" value="HAMP"/>
    <property type="match status" value="1"/>
</dbReference>
<dbReference type="Pfam" id="PF00672">
    <property type="entry name" value="HAMP"/>
    <property type="match status" value="1"/>
</dbReference>
<keyword evidence="4" id="KW-1003">Cell membrane</keyword>
<dbReference type="CDD" id="cd00075">
    <property type="entry name" value="HATPase"/>
    <property type="match status" value="1"/>
</dbReference>
<evidence type="ECO:0000256" key="11">
    <source>
        <dbReference type="ARBA" id="ARBA00022989"/>
    </source>
</evidence>
<dbReference type="EC" id="2.7.13.3" evidence="3"/>
<keyword evidence="13 14" id="KW-0472">Membrane</keyword>
<evidence type="ECO:0000256" key="4">
    <source>
        <dbReference type="ARBA" id="ARBA00022475"/>
    </source>
</evidence>
<evidence type="ECO:0000256" key="13">
    <source>
        <dbReference type="ARBA" id="ARBA00023136"/>
    </source>
</evidence>
<keyword evidence="9 17" id="KW-0418">Kinase</keyword>
<proteinExistence type="predicted"/>
<evidence type="ECO:0000259" key="16">
    <source>
        <dbReference type="PROSITE" id="PS50885"/>
    </source>
</evidence>
<evidence type="ECO:0000256" key="14">
    <source>
        <dbReference type="SAM" id="Phobius"/>
    </source>
</evidence>
<reference evidence="17 18" key="1">
    <citation type="submission" date="2020-08" db="EMBL/GenBank/DDBJ databases">
        <title>Genome public.</title>
        <authorList>
            <person name="Liu C."/>
            <person name="Sun Q."/>
        </authorList>
    </citation>
    <scope>NUCLEOTIDE SEQUENCE [LARGE SCALE GENOMIC DNA]</scope>
    <source>
        <strain evidence="17 18">NSJ-6</strain>
    </source>
</reference>
<dbReference type="PANTHER" id="PTHR45528:SF1">
    <property type="entry name" value="SENSOR HISTIDINE KINASE CPXA"/>
    <property type="match status" value="1"/>
</dbReference>
<dbReference type="InterPro" id="IPR003660">
    <property type="entry name" value="HAMP_dom"/>
</dbReference>
<dbReference type="SMART" id="SM00387">
    <property type="entry name" value="HATPase_c"/>
    <property type="match status" value="1"/>
</dbReference>
<dbReference type="RefSeq" id="WP_186859911.1">
    <property type="nucleotide sequence ID" value="NZ_JACOOO010000016.1"/>
</dbReference>
<evidence type="ECO:0000256" key="2">
    <source>
        <dbReference type="ARBA" id="ARBA00004651"/>
    </source>
</evidence>
<evidence type="ECO:0000256" key="8">
    <source>
        <dbReference type="ARBA" id="ARBA00022741"/>
    </source>
</evidence>
<dbReference type="InterPro" id="IPR050398">
    <property type="entry name" value="HssS/ArlS-like"/>
</dbReference>
<feature type="domain" description="HAMP" evidence="16">
    <location>
        <begin position="258"/>
        <end position="310"/>
    </location>
</feature>
<dbReference type="Pfam" id="PF02518">
    <property type="entry name" value="HATPase_c"/>
    <property type="match status" value="1"/>
</dbReference>
<dbReference type="CDD" id="cd00082">
    <property type="entry name" value="HisKA"/>
    <property type="match status" value="1"/>
</dbReference>
<dbReference type="PROSITE" id="PS50109">
    <property type="entry name" value="HIS_KIN"/>
    <property type="match status" value="1"/>
</dbReference>
<feature type="transmembrane region" description="Helical" evidence="14">
    <location>
        <begin position="12"/>
        <end position="42"/>
    </location>
</feature>
<keyword evidence="5" id="KW-0597">Phosphoprotein</keyword>
<comment type="caution">
    <text evidence="17">The sequence shown here is derived from an EMBL/GenBank/DDBJ whole genome shotgun (WGS) entry which is preliminary data.</text>
</comment>
<dbReference type="Gene3D" id="6.10.340.10">
    <property type="match status" value="1"/>
</dbReference>
<dbReference type="SMART" id="SM00304">
    <property type="entry name" value="HAMP"/>
    <property type="match status" value="1"/>
</dbReference>
<dbReference type="InterPro" id="IPR036890">
    <property type="entry name" value="HATPase_C_sf"/>
</dbReference>
<name>A0ABR7DCB8_9CLOT</name>
<keyword evidence="7 14" id="KW-0812">Transmembrane</keyword>
<keyword evidence="18" id="KW-1185">Reference proteome</keyword>
<dbReference type="PRINTS" id="PR00344">
    <property type="entry name" value="BCTRLSENSOR"/>
</dbReference>
<dbReference type="InterPro" id="IPR036097">
    <property type="entry name" value="HisK_dim/P_sf"/>
</dbReference>
<dbReference type="SUPFAM" id="SSF55874">
    <property type="entry name" value="ATPase domain of HSP90 chaperone/DNA topoisomerase II/histidine kinase"/>
    <property type="match status" value="1"/>
</dbReference>
<feature type="transmembrane region" description="Helical" evidence="14">
    <location>
        <begin position="232"/>
        <end position="256"/>
    </location>
</feature>
<dbReference type="InterPro" id="IPR003594">
    <property type="entry name" value="HATPase_dom"/>
</dbReference>
<dbReference type="InterPro" id="IPR003661">
    <property type="entry name" value="HisK_dim/P_dom"/>
</dbReference>
<evidence type="ECO:0000256" key="12">
    <source>
        <dbReference type="ARBA" id="ARBA00023012"/>
    </source>
</evidence>
<evidence type="ECO:0000313" key="18">
    <source>
        <dbReference type="Proteomes" id="UP000596929"/>
    </source>
</evidence>
<dbReference type="SMART" id="SM00388">
    <property type="entry name" value="HisKA"/>
    <property type="match status" value="1"/>
</dbReference>
<evidence type="ECO:0000259" key="15">
    <source>
        <dbReference type="PROSITE" id="PS50109"/>
    </source>
</evidence>
<keyword evidence="11 14" id="KW-1133">Transmembrane helix</keyword>
<evidence type="ECO:0000256" key="7">
    <source>
        <dbReference type="ARBA" id="ARBA00022692"/>
    </source>
</evidence>
<dbReference type="InterPro" id="IPR004358">
    <property type="entry name" value="Sig_transdc_His_kin-like_C"/>
</dbReference>
<dbReference type="Pfam" id="PF00512">
    <property type="entry name" value="HisKA"/>
    <property type="match status" value="1"/>
</dbReference>
<protein>
    <recommendedName>
        <fullName evidence="3">histidine kinase</fullName>
        <ecNumber evidence="3">2.7.13.3</ecNumber>
    </recommendedName>
</protein>
<organism evidence="17 18">
    <name type="scientific">Clostridium hominis</name>
    <dbReference type="NCBI Taxonomy" id="2763036"/>
    <lineage>
        <taxon>Bacteria</taxon>
        <taxon>Bacillati</taxon>
        <taxon>Bacillota</taxon>
        <taxon>Clostridia</taxon>
        <taxon>Eubacteriales</taxon>
        <taxon>Clostridiaceae</taxon>
        <taxon>Clostridium</taxon>
    </lineage>
</organism>
<evidence type="ECO:0000256" key="6">
    <source>
        <dbReference type="ARBA" id="ARBA00022679"/>
    </source>
</evidence>
<feature type="domain" description="Histidine kinase" evidence="15">
    <location>
        <begin position="325"/>
        <end position="541"/>
    </location>
</feature>
<dbReference type="Gene3D" id="1.10.287.130">
    <property type="match status" value="1"/>
</dbReference>
<keyword evidence="6" id="KW-0808">Transferase</keyword>
<accession>A0ABR7DCB8</accession>
<dbReference type="Proteomes" id="UP000596929">
    <property type="component" value="Unassembled WGS sequence"/>
</dbReference>
<dbReference type="SUPFAM" id="SSF47384">
    <property type="entry name" value="Homodimeric domain of signal transducing histidine kinase"/>
    <property type="match status" value="1"/>
</dbReference>
<keyword evidence="10" id="KW-0067">ATP-binding</keyword>
<dbReference type="InterPro" id="IPR005467">
    <property type="entry name" value="His_kinase_dom"/>
</dbReference>
<keyword evidence="12" id="KW-0902">Two-component regulatory system</keyword>
<dbReference type="EMBL" id="JACOOO010000016">
    <property type="protein sequence ID" value="MBC5629035.1"/>
    <property type="molecule type" value="Genomic_DNA"/>
</dbReference>
<comment type="catalytic activity">
    <reaction evidence="1">
        <text>ATP + protein L-histidine = ADP + protein N-phospho-L-histidine.</text>
        <dbReference type="EC" id="2.7.13.3"/>
    </reaction>
</comment>
<keyword evidence="8" id="KW-0547">Nucleotide-binding</keyword>
<gene>
    <name evidence="17" type="ORF">H8S20_09030</name>
</gene>
<dbReference type="GO" id="GO:0016301">
    <property type="term" value="F:kinase activity"/>
    <property type="evidence" value="ECO:0007669"/>
    <property type="project" value="UniProtKB-KW"/>
</dbReference>
<evidence type="ECO:0000256" key="1">
    <source>
        <dbReference type="ARBA" id="ARBA00000085"/>
    </source>
</evidence>
<evidence type="ECO:0000256" key="5">
    <source>
        <dbReference type="ARBA" id="ARBA00022553"/>
    </source>
</evidence>
<evidence type="ECO:0000256" key="10">
    <source>
        <dbReference type="ARBA" id="ARBA00022840"/>
    </source>
</evidence>
<evidence type="ECO:0000256" key="3">
    <source>
        <dbReference type="ARBA" id="ARBA00012438"/>
    </source>
</evidence>
<dbReference type="CDD" id="cd06225">
    <property type="entry name" value="HAMP"/>
    <property type="match status" value="1"/>
</dbReference>
<evidence type="ECO:0000256" key="9">
    <source>
        <dbReference type="ARBA" id="ARBA00022777"/>
    </source>
</evidence>
<dbReference type="PANTHER" id="PTHR45528">
    <property type="entry name" value="SENSOR HISTIDINE KINASE CPXA"/>
    <property type="match status" value="1"/>
</dbReference>
<sequence length="541" mass="62588">MKRYKKKKRGSIFSLLISNYIAFTVAIVLTVMLITYLGMLLFTKQLNIPVGLTEKEQELLSEEKYDELKLKKIAGVNGQIDILDENNNVIYHLGDGSVINRYSERELNYIREYDGSGVYTYAYKFRNNGEELILLLKNKNLFNNEYSNDMEYDVSLVEVIDKDLNVIYRAGDVEDTSYSSYTKEELGYLLGTYPEKYEVLKFSFTNKLNEKRTMIIKEERINEERFQERLDFWSVSSIVTVGIVYIICTIIFVMALRKKVKRPLEKLEGAMYSLAEGKSRSIIDYSGPKEFVQICDAFNIMVNKLEDSEVEKDRLTNDKQRILSDISHDLKTPITTIQGYSKALVDGVISEEDLNKYLKIIYTKSTRLNELINMFYEYSKVEHPDFQLILNEVDLSEYFRSYLAIKYEDILDTGFDLDVDIPDEVLLCNIDKVQFLRVLDNLLGNAIKHNPKGTTIYFKLIREKYNYKIILADNGVGISEEIAKNIFDAFTVGDESRTNKEGSGLGLAIVKKIVEMHKGNIRLKVSNDKEYATIFEIIIPK</sequence>